<dbReference type="EMBL" id="LLZJ01000380">
    <property type="protein sequence ID" value="KUL47883.1"/>
    <property type="molecule type" value="Genomic_DNA"/>
</dbReference>
<feature type="signal peptide" evidence="7">
    <location>
        <begin position="1"/>
        <end position="29"/>
    </location>
</feature>
<evidence type="ECO:0000256" key="3">
    <source>
        <dbReference type="ARBA" id="ARBA00022692"/>
    </source>
</evidence>
<dbReference type="Pfam" id="PF07947">
    <property type="entry name" value="YhhN"/>
    <property type="match status" value="1"/>
</dbReference>
<name>A0A0X3VT70_STRVO</name>
<keyword evidence="7" id="KW-0732">Signal</keyword>
<comment type="similarity">
    <text evidence="2">Belongs to the TMEM86 family.</text>
</comment>
<evidence type="ECO:0000256" key="7">
    <source>
        <dbReference type="SAM" id="SignalP"/>
    </source>
</evidence>
<organism evidence="8 9">
    <name type="scientific">Streptomyces violaceusniger</name>
    <dbReference type="NCBI Taxonomy" id="68280"/>
    <lineage>
        <taxon>Bacteria</taxon>
        <taxon>Bacillati</taxon>
        <taxon>Actinomycetota</taxon>
        <taxon>Actinomycetes</taxon>
        <taxon>Kitasatosporales</taxon>
        <taxon>Streptomycetaceae</taxon>
        <taxon>Streptomyces</taxon>
        <taxon>Streptomyces violaceusniger group</taxon>
    </lineage>
</organism>
<proteinExistence type="inferred from homology"/>
<feature type="transmembrane region" description="Helical" evidence="6">
    <location>
        <begin position="204"/>
        <end position="223"/>
    </location>
</feature>
<feature type="transmembrane region" description="Helical" evidence="6">
    <location>
        <begin position="179"/>
        <end position="198"/>
    </location>
</feature>
<dbReference type="RefSeq" id="WP_059147083.1">
    <property type="nucleotide sequence ID" value="NZ_LLZJ01000380.1"/>
</dbReference>
<dbReference type="InterPro" id="IPR012506">
    <property type="entry name" value="TMEM86B-like"/>
</dbReference>
<protein>
    <recommendedName>
        <fullName evidence="10">YhhN family protein</fullName>
    </recommendedName>
</protein>
<evidence type="ECO:0000256" key="4">
    <source>
        <dbReference type="ARBA" id="ARBA00022989"/>
    </source>
</evidence>
<feature type="transmembrane region" description="Helical" evidence="6">
    <location>
        <begin position="154"/>
        <end position="172"/>
    </location>
</feature>
<evidence type="ECO:0008006" key="10">
    <source>
        <dbReference type="Google" id="ProtNLM"/>
    </source>
</evidence>
<dbReference type="GO" id="GO:0016787">
    <property type="term" value="F:hydrolase activity"/>
    <property type="evidence" value="ECO:0007669"/>
    <property type="project" value="TreeGrafter"/>
</dbReference>
<comment type="subcellular location">
    <subcellularLocation>
        <location evidence="1">Membrane</location>
        <topology evidence="1">Multi-pass membrane protein</topology>
    </subcellularLocation>
</comment>
<keyword evidence="4 6" id="KW-1133">Transmembrane helix</keyword>
<keyword evidence="5 6" id="KW-0472">Membrane</keyword>
<evidence type="ECO:0000256" key="5">
    <source>
        <dbReference type="ARBA" id="ARBA00023136"/>
    </source>
</evidence>
<evidence type="ECO:0000313" key="8">
    <source>
        <dbReference type="EMBL" id="KUL47883.1"/>
    </source>
</evidence>
<dbReference type="OrthoDB" id="4227931at2"/>
<reference evidence="9" key="1">
    <citation type="submission" date="2015-10" db="EMBL/GenBank/DDBJ databases">
        <authorList>
            <person name="Ju K.-S."/>
            <person name="Doroghazi J.R."/>
            <person name="Metcalf W.W."/>
        </authorList>
    </citation>
    <scope>NUCLEOTIDE SEQUENCE [LARGE SCALE GENOMIC DNA]</scope>
    <source>
        <strain evidence="9">NRRL F-8817</strain>
    </source>
</reference>
<comment type="caution">
    <text evidence="8">The sequence shown here is derived from an EMBL/GenBank/DDBJ whole genome shotgun (WGS) entry which is preliminary data.</text>
</comment>
<evidence type="ECO:0000256" key="1">
    <source>
        <dbReference type="ARBA" id="ARBA00004141"/>
    </source>
</evidence>
<feature type="transmembrane region" description="Helical" evidence="6">
    <location>
        <begin position="128"/>
        <end position="148"/>
    </location>
</feature>
<keyword evidence="3 6" id="KW-0812">Transmembrane</keyword>
<evidence type="ECO:0000256" key="6">
    <source>
        <dbReference type="SAM" id="Phobius"/>
    </source>
</evidence>
<sequence>MTAAAGRATRALPALFALLTAVHLGALLADATTAVHLTKPALMPALAAWALVRGGPWPLPAALVCGCGGDVLLQIGGETAFLAGMGCFAAGHLCYLALFTRTGRGVLLTRTGRGVLLTRDGWPRTAPWVAAGYGAAWLGTVALLWPGLEADLRLPVAGYSLLLTVMALAALGAGPRTGLGGALFMLSDTLIAAGLADWPRPPVPQFWIMATYIAAQWLLMAGATREAAPRPGPEPALVRT</sequence>
<accession>A0A0X3VT70</accession>
<dbReference type="GO" id="GO:0016020">
    <property type="term" value="C:membrane"/>
    <property type="evidence" value="ECO:0007669"/>
    <property type="project" value="UniProtKB-SubCell"/>
</dbReference>
<feature type="chain" id="PRO_5039563529" description="YhhN family protein" evidence="7">
    <location>
        <begin position="30"/>
        <end position="240"/>
    </location>
</feature>
<dbReference type="PANTHER" id="PTHR31885">
    <property type="entry name" value="GH04784P"/>
    <property type="match status" value="1"/>
</dbReference>
<evidence type="ECO:0000256" key="2">
    <source>
        <dbReference type="ARBA" id="ARBA00007375"/>
    </source>
</evidence>
<dbReference type="AlphaFoldDB" id="A0A0X3VT70"/>
<feature type="transmembrane region" description="Helical" evidence="6">
    <location>
        <begin position="80"/>
        <end position="100"/>
    </location>
</feature>
<dbReference type="Proteomes" id="UP000053413">
    <property type="component" value="Unassembled WGS sequence"/>
</dbReference>
<evidence type="ECO:0000313" key="9">
    <source>
        <dbReference type="Proteomes" id="UP000053413"/>
    </source>
</evidence>
<gene>
    <name evidence="8" type="ORF">ADL28_30915</name>
</gene>
<dbReference type="PANTHER" id="PTHR31885:SF6">
    <property type="entry name" value="GH04784P"/>
    <property type="match status" value="1"/>
</dbReference>